<dbReference type="GO" id="GO:0045202">
    <property type="term" value="C:synapse"/>
    <property type="evidence" value="ECO:0007669"/>
    <property type="project" value="Ensembl"/>
</dbReference>
<evidence type="ECO:0000256" key="2">
    <source>
        <dbReference type="ARBA" id="ARBA00022473"/>
    </source>
</evidence>
<dbReference type="GO" id="GO:1990904">
    <property type="term" value="C:ribonucleoprotein complex"/>
    <property type="evidence" value="ECO:0007669"/>
    <property type="project" value="Ensembl"/>
</dbReference>
<dbReference type="GeneTree" id="ENSGT00940000158754"/>
<protein>
    <recommendedName>
        <fullName evidence="13">Tudor domain-containing protein 1</fullName>
    </recommendedName>
</protein>
<dbReference type="GO" id="GO:0007283">
    <property type="term" value="P:spermatogenesis"/>
    <property type="evidence" value="ECO:0000318"/>
    <property type="project" value="GO_Central"/>
</dbReference>
<dbReference type="Bgee" id="ENSOANG00000001562">
    <property type="expression patterns" value="Expressed in testis and 1 other cell type or tissue"/>
</dbReference>
<feature type="domain" description="Tudor" evidence="15">
    <location>
        <begin position="509"/>
        <end position="568"/>
    </location>
</feature>
<feature type="domain" description="Tudor" evidence="15">
    <location>
        <begin position="958"/>
        <end position="1016"/>
    </location>
</feature>
<dbReference type="GO" id="GO:0030719">
    <property type="term" value="P:P granule organization"/>
    <property type="evidence" value="ECO:0000318"/>
    <property type="project" value="GO_Central"/>
</dbReference>
<dbReference type="CDD" id="cd20408">
    <property type="entry name" value="Tudor_TDRD1_rpt1"/>
    <property type="match status" value="1"/>
</dbReference>
<dbReference type="GO" id="GO:0071546">
    <property type="term" value="C:pi-body"/>
    <property type="evidence" value="ECO:0007669"/>
    <property type="project" value="Ensembl"/>
</dbReference>
<keyword evidence="9" id="KW-0943">RNA-mediated gene silencing</keyword>
<dbReference type="GO" id="GO:0034587">
    <property type="term" value="P:piRNA processing"/>
    <property type="evidence" value="ECO:0000318"/>
    <property type="project" value="GO_Central"/>
</dbReference>
<dbReference type="InterPro" id="IPR050621">
    <property type="entry name" value="Tudor_domain_containing"/>
</dbReference>
<dbReference type="InterPro" id="IPR047376">
    <property type="entry name" value="Tudor_TDRD1_rpt1"/>
</dbReference>
<dbReference type="SMART" id="SM00333">
    <property type="entry name" value="TUDOR"/>
    <property type="match status" value="4"/>
</dbReference>
<dbReference type="AlphaFoldDB" id="F7G7H9"/>
<dbReference type="InterPro" id="IPR002893">
    <property type="entry name" value="Znf_MYND"/>
</dbReference>
<organism evidence="17 18">
    <name type="scientific">Ornithorhynchus anatinus</name>
    <name type="common">Duckbill platypus</name>
    <dbReference type="NCBI Taxonomy" id="9258"/>
    <lineage>
        <taxon>Eukaryota</taxon>
        <taxon>Metazoa</taxon>
        <taxon>Chordata</taxon>
        <taxon>Craniata</taxon>
        <taxon>Vertebrata</taxon>
        <taxon>Euteleostomi</taxon>
        <taxon>Mammalia</taxon>
        <taxon>Monotremata</taxon>
        <taxon>Ornithorhynchidae</taxon>
        <taxon>Ornithorhynchus</taxon>
    </lineage>
</organism>
<proteinExistence type="inferred from homology"/>
<evidence type="ECO:0000313" key="17">
    <source>
        <dbReference type="Ensembl" id="ENSOANP00000002495.3"/>
    </source>
</evidence>
<comment type="subcellular location">
    <subcellularLocation>
        <location evidence="1">Cytoplasm</location>
    </subcellularLocation>
</comment>
<accession>F7G7H9</accession>
<dbReference type="CDD" id="cd20410">
    <property type="entry name" value="Tudor_TDRD1_rpt3"/>
    <property type="match status" value="1"/>
</dbReference>
<keyword evidence="4" id="KW-0479">Metal-binding</keyword>
<dbReference type="FunFam" id="6.10.140.2220:FF:000011">
    <property type="entry name" value="Tudor domain containing 1"/>
    <property type="match status" value="1"/>
</dbReference>
<evidence type="ECO:0000256" key="5">
    <source>
        <dbReference type="ARBA" id="ARBA00022737"/>
    </source>
</evidence>
<dbReference type="Gene3D" id="2.30.30.140">
    <property type="match status" value="4"/>
</dbReference>
<comment type="similarity">
    <text evidence="12">Belongs to the TDRD1 family.</text>
</comment>
<evidence type="ECO:0000259" key="15">
    <source>
        <dbReference type="PROSITE" id="PS50304"/>
    </source>
</evidence>
<dbReference type="Proteomes" id="UP000002279">
    <property type="component" value="Unplaced"/>
</dbReference>
<dbReference type="InterPro" id="IPR035437">
    <property type="entry name" value="SNase_OB-fold_sf"/>
</dbReference>
<keyword evidence="8" id="KW-0862">Zinc</keyword>
<dbReference type="STRING" id="9258.ENSOANP00000002495"/>
<dbReference type="HOGENOM" id="CLU_010832_0_0_1"/>
<gene>
    <name evidence="17" type="primary">TDRD1</name>
</gene>
<evidence type="ECO:0000256" key="11">
    <source>
        <dbReference type="ARBA" id="ARBA00060128"/>
    </source>
</evidence>
<dbReference type="InterPro" id="IPR047378">
    <property type="entry name" value="Tudor_TDRD1_rpt3"/>
</dbReference>
<dbReference type="Gene3D" id="6.10.140.2220">
    <property type="match status" value="1"/>
</dbReference>
<dbReference type="GO" id="GO:0141196">
    <property type="term" value="P:transposable element silencing by piRNA-mediated DNA methylation"/>
    <property type="evidence" value="ECO:0007669"/>
    <property type="project" value="Ensembl"/>
</dbReference>
<dbReference type="PROSITE" id="PS50865">
    <property type="entry name" value="ZF_MYND_2"/>
    <property type="match status" value="1"/>
</dbReference>
<keyword evidence="7" id="KW-0221">Differentiation</keyword>
<keyword evidence="6 14" id="KW-0863">Zinc-finger</keyword>
<evidence type="ECO:0000256" key="12">
    <source>
        <dbReference type="ARBA" id="ARBA00060949"/>
    </source>
</evidence>
<dbReference type="FunFam" id="2.30.30.140:FF:000018">
    <property type="entry name" value="Serine/threonine-protein kinase 31"/>
    <property type="match status" value="3"/>
</dbReference>
<evidence type="ECO:0000313" key="18">
    <source>
        <dbReference type="Proteomes" id="UP000002279"/>
    </source>
</evidence>
<keyword evidence="5" id="KW-0677">Repeat</keyword>
<feature type="domain" description="Tudor" evidence="15">
    <location>
        <begin position="731"/>
        <end position="790"/>
    </location>
</feature>
<reference evidence="17" key="1">
    <citation type="submission" date="2025-08" db="UniProtKB">
        <authorList>
            <consortium name="Ensembl"/>
        </authorList>
    </citation>
    <scope>IDENTIFICATION</scope>
    <source>
        <strain evidence="17">Glennie</strain>
    </source>
</reference>
<evidence type="ECO:0000256" key="13">
    <source>
        <dbReference type="ARBA" id="ARBA00067143"/>
    </source>
</evidence>
<dbReference type="GO" id="GO:0051321">
    <property type="term" value="P:meiotic cell cycle"/>
    <property type="evidence" value="ECO:0007669"/>
    <property type="project" value="UniProtKB-KW"/>
</dbReference>
<evidence type="ECO:0000256" key="6">
    <source>
        <dbReference type="ARBA" id="ARBA00022771"/>
    </source>
</evidence>
<evidence type="ECO:0000256" key="8">
    <source>
        <dbReference type="ARBA" id="ARBA00022833"/>
    </source>
</evidence>
<dbReference type="Ensembl" id="ENSOANT00000002496.3">
    <property type="protein sequence ID" value="ENSOANP00000002495.3"/>
    <property type="gene ID" value="ENSOANG00000001562.4"/>
</dbReference>
<dbReference type="FunFam" id="2.30.30.140:FF:000048">
    <property type="entry name" value="Tudor domain containing 1"/>
    <property type="match status" value="1"/>
</dbReference>
<reference evidence="17" key="2">
    <citation type="submission" date="2025-09" db="UniProtKB">
        <authorList>
            <consortium name="Ensembl"/>
        </authorList>
    </citation>
    <scope>IDENTIFICATION</scope>
    <source>
        <strain evidence="17">Glennie</strain>
    </source>
</reference>
<evidence type="ECO:0000256" key="7">
    <source>
        <dbReference type="ARBA" id="ARBA00022782"/>
    </source>
</evidence>
<dbReference type="PANTHER" id="PTHR22948">
    <property type="entry name" value="TUDOR DOMAIN CONTAINING PROTEIN"/>
    <property type="match status" value="1"/>
</dbReference>
<dbReference type="GO" id="GO:0033391">
    <property type="term" value="C:chromatoid body"/>
    <property type="evidence" value="ECO:0007669"/>
    <property type="project" value="Ensembl"/>
</dbReference>
<keyword evidence="18" id="KW-1185">Reference proteome</keyword>
<evidence type="ECO:0000256" key="3">
    <source>
        <dbReference type="ARBA" id="ARBA00022490"/>
    </source>
</evidence>
<evidence type="ECO:0000259" key="16">
    <source>
        <dbReference type="PROSITE" id="PS50865"/>
    </source>
</evidence>
<evidence type="ECO:0000256" key="14">
    <source>
        <dbReference type="PROSITE-ProRule" id="PRU00134"/>
    </source>
</evidence>
<dbReference type="eggNOG" id="KOG2039">
    <property type="taxonomic scope" value="Eukaryota"/>
</dbReference>
<dbReference type="InterPro" id="IPR002999">
    <property type="entry name" value="Tudor"/>
</dbReference>
<dbReference type="InParanoid" id="F7G7H9"/>
<dbReference type="SUPFAM" id="SSF144232">
    <property type="entry name" value="HIT/MYND zinc finger-like"/>
    <property type="match status" value="1"/>
</dbReference>
<evidence type="ECO:0000256" key="1">
    <source>
        <dbReference type="ARBA" id="ARBA00004496"/>
    </source>
</evidence>
<evidence type="ECO:0000256" key="10">
    <source>
        <dbReference type="ARBA" id="ARBA00023254"/>
    </source>
</evidence>
<dbReference type="SUPFAM" id="SSF63748">
    <property type="entry name" value="Tudor/PWWP/MBT"/>
    <property type="match status" value="4"/>
</dbReference>
<feature type="domain" description="Tudor" evidence="15">
    <location>
        <begin position="281"/>
        <end position="341"/>
    </location>
</feature>
<dbReference type="Pfam" id="PF00567">
    <property type="entry name" value="TUDOR"/>
    <property type="match status" value="4"/>
</dbReference>
<dbReference type="OMA" id="YCSAQKS"/>
<dbReference type="GO" id="GO:0008270">
    <property type="term" value="F:zinc ion binding"/>
    <property type="evidence" value="ECO:0007669"/>
    <property type="project" value="UniProtKB-KW"/>
</dbReference>
<dbReference type="PANTHER" id="PTHR22948:SF4">
    <property type="entry name" value="TUDOR DOMAIN-CONTAINING PROTEIN 1"/>
    <property type="match status" value="1"/>
</dbReference>
<keyword evidence="2" id="KW-0217">Developmental protein</keyword>
<dbReference type="Gene3D" id="2.40.50.90">
    <property type="match status" value="4"/>
</dbReference>
<sequence>MTHQFNSKSNEGKPLYEYLRGPRTNPSSMFPYGNKTTGMFNRNFFCEQTKHHLAKRGGGSGSANPTSHSGMISSIKKGNSSLSVGSSFTTKEGINTNLSPTKSKEIQKFNGNPLSLCYDSKLFNSLLIPSKSTTCHRCGLYGSLRCSQCKQTYYCSAACQRKDWSAHNIVCKPVNKQNFHKPEDVTKLPVEIKTMEMKREANFPFETTTEAVGLGKKIMFSDLPNLGLKKTMEIQGIVTEFKHPGEFYLQIYSSAVLEYIGKLSVSLRETYTNMAIQEEYIPIKGEVCVAKYFVDQTWNRIIVQEVDVLQKKAQVLYIDFGNGEVVPFSRLQQLKKNIELFPPCAIKCRVANVIPTAGGWTNDCINTVKPLIAEQYCSGKILDIIQEEFISFAVDIELPGSGKHLDCVLVEMGHGLRLKEQIIKSENSNESYFEAIRNKSDEEEKSVEQGNNLKMLSLNIGEEFSAAIAHILTPEDFFCQYLKNSSQLCELQLSVNEYCGRLPAHSNFHPAVGDVCCAQYTEDNQWYRASVLAYVSEDSALVGYVDYGNFEILNLSRLCPMSPNLFKLPVQAIKCSLAGVKSPSKTWTLEAISMMKKLVQNKMITVKVVDKKDNSSLVELMDTSVNPSISINKCLIDAGIAVEEGNLLTADKVFNFKDMTAMLTVEESLNKMEWTKVELAVNQVVDVLVCMVYNPGEFYCQILKEDAMYRLNELNKSLAKYCQQSSPYFLKPTVGEPCCAFFLGDYNWYRALVKEILPNGYVKVHFVDYGNVEEVKLDKLRQISAEFLRLPFQGIQCWLSDIKPIRREWSKEATARFRMYVAGIKLRARVLDIRDRGAGLQLTDLSTDHPQTINDILISENLALKEGLPSRGNCNNNPIKKINSHIDSKIQATSSPYLWKTIEFPVNASIPVHILEVINPNLFYAFPINNKVDQGKLQRMTMELLEHCNSQKNRPSFTPRIGDACCARFLCDNYWYRAIVLDISNSEVKVVYVDYGNIETLPFSRVLPISPSFLELPFQIIRCSFEGIMQLPGSDSLLVTDQLKKLVLNQRVLITVKGIHENVHAVSVLKQSENGTLNIADTLVLEGLAKPIKSHNQSVLDKEEIHQINCCCLELQKKVEKHEQILLFLLTKSIDQDKFTEMKRWFKM</sequence>
<evidence type="ECO:0000256" key="4">
    <source>
        <dbReference type="ARBA" id="ARBA00022723"/>
    </source>
</evidence>
<comment type="function">
    <text evidence="11">Plays a central role during spermatogenesis by participating in the repression transposable elements and preventing their mobilization, which is essential for the germline integrity. Acts via the piRNA metabolic process, which mediates the repression of transposable elements during meiosis by forming complexes composed of piRNAs and Piwi proteins and governs the methylation and subsequent repression of transposons. Required for the localization of Piwi proteins to the meiotic nuage. Involved in the piRNA metabolic process by ensuring the entry of correct transcripts into the normal piRNA pool and limiting the entry of cellular transcripts into the piRNA pathway. May act by allowing the recruitment of piRNA biogenesis or loading factors that ensure the correct entry of transcripts and piRNAs into Piwi proteins.</text>
</comment>
<dbReference type="Pfam" id="PF01753">
    <property type="entry name" value="zf-MYND"/>
    <property type="match status" value="1"/>
</dbReference>
<name>F7G7H9_ORNAN</name>
<keyword evidence="3" id="KW-0963">Cytoplasm</keyword>
<keyword evidence="10" id="KW-0469">Meiosis</keyword>
<dbReference type="PROSITE" id="PS50304">
    <property type="entry name" value="TUDOR"/>
    <property type="match status" value="4"/>
</dbReference>
<feature type="domain" description="MYND-type" evidence="16">
    <location>
        <begin position="135"/>
        <end position="171"/>
    </location>
</feature>
<evidence type="ECO:0000256" key="9">
    <source>
        <dbReference type="ARBA" id="ARBA00023158"/>
    </source>
</evidence>
<dbReference type="GO" id="GO:0043186">
    <property type="term" value="C:P granule"/>
    <property type="evidence" value="ECO:0000318"/>
    <property type="project" value="GO_Central"/>
</dbReference>
<dbReference type="FunCoup" id="F7G7H9">
    <property type="interactions" value="42"/>
</dbReference>
<dbReference type="PROSITE" id="PS01360">
    <property type="entry name" value="ZF_MYND_1"/>
    <property type="match status" value="1"/>
</dbReference>
<dbReference type="InterPro" id="IPR047377">
    <property type="entry name" value="Tudor_TDRD1_rpt2"/>
</dbReference>
<dbReference type="CDD" id="cd20409">
    <property type="entry name" value="Tudor_TDRD1_rpt2"/>
    <property type="match status" value="1"/>
</dbReference>